<dbReference type="PANTHER" id="PTHR36480">
    <property type="entry name" value="OS06G0118900 PROTEIN-RELATED"/>
    <property type="match status" value="1"/>
</dbReference>
<dbReference type="Proteomes" id="UP000011116">
    <property type="component" value="Chromosome 7H"/>
</dbReference>
<evidence type="ECO:0000256" key="2">
    <source>
        <dbReference type="SAM" id="Phobius"/>
    </source>
</evidence>
<dbReference type="PaxDb" id="4513-MLOC_80733.2"/>
<evidence type="ECO:0000313" key="4">
    <source>
        <dbReference type="Proteomes" id="UP000011116"/>
    </source>
</evidence>
<keyword evidence="2" id="KW-0812">Transmembrane</keyword>
<reference evidence="3" key="2">
    <citation type="submission" date="2020-10" db="EMBL/GenBank/DDBJ databases">
        <authorList>
            <person name="Scholz U."/>
            <person name="Mascher M."/>
            <person name="Fiebig A."/>
        </authorList>
    </citation>
    <scope>NUCLEOTIDE SEQUENCE [LARGE SCALE GENOMIC DNA]</scope>
    <source>
        <strain evidence="3">cv. Morex</strain>
    </source>
</reference>
<keyword evidence="2" id="KW-0472">Membrane</keyword>
<keyword evidence="4" id="KW-1185">Reference proteome</keyword>
<dbReference type="Gramene" id="HORVU.MOREX.r2.7HG0533360.1">
    <property type="protein sequence ID" value="HORVU.MOREX.r2.7HG0533360.1"/>
    <property type="gene ID" value="HORVU.MOREX.r2.7HG0533360"/>
</dbReference>
<dbReference type="OMA" id="DAGTYFR"/>
<dbReference type="Gramene" id="HORVU.MOREX.r3.7HG0641920.1">
    <property type="protein sequence ID" value="HORVU.MOREX.r3.7HG0641920.1"/>
    <property type="gene ID" value="HORVU.MOREX.r3.7HG0641920"/>
</dbReference>
<dbReference type="ExpressionAtlas" id="M0ZB72">
    <property type="expression patterns" value="baseline"/>
</dbReference>
<evidence type="ECO:0008006" key="5">
    <source>
        <dbReference type="Google" id="ProtNLM"/>
    </source>
</evidence>
<feature type="region of interest" description="Disordered" evidence="1">
    <location>
        <begin position="1"/>
        <end position="34"/>
    </location>
</feature>
<evidence type="ECO:0000256" key="1">
    <source>
        <dbReference type="SAM" id="MobiDB-lite"/>
    </source>
</evidence>
<dbReference type="PANTHER" id="PTHR36480:SF3">
    <property type="entry name" value="OS06G0118900 PROTEIN"/>
    <property type="match status" value="1"/>
</dbReference>
<feature type="transmembrane region" description="Helical" evidence="2">
    <location>
        <begin position="71"/>
        <end position="93"/>
    </location>
</feature>
<keyword evidence="2" id="KW-1133">Transmembrane helix</keyword>
<accession>M0ZB72</accession>
<evidence type="ECO:0000313" key="3">
    <source>
        <dbReference type="EnsemblPlants" id="HORVU.MOREX.r3.7HG0641920.1"/>
    </source>
</evidence>
<reference evidence="4" key="1">
    <citation type="journal article" date="2012" name="Nature">
        <title>A physical, genetic and functional sequence assembly of the barley genome.</title>
        <authorList>
            <consortium name="The International Barley Genome Sequencing Consortium"/>
            <person name="Mayer K.F."/>
            <person name="Waugh R."/>
            <person name="Brown J.W."/>
            <person name="Schulman A."/>
            <person name="Langridge P."/>
            <person name="Platzer M."/>
            <person name="Fincher G.B."/>
            <person name="Muehlbauer G.J."/>
            <person name="Sato K."/>
            <person name="Close T.J."/>
            <person name="Wise R.P."/>
            <person name="Stein N."/>
        </authorList>
    </citation>
    <scope>NUCLEOTIDE SEQUENCE [LARGE SCALE GENOMIC DNA]</scope>
    <source>
        <strain evidence="4">cv. Morex</strain>
    </source>
</reference>
<organism evidence="3 4">
    <name type="scientific">Hordeum vulgare subsp. vulgare</name>
    <name type="common">Domesticated barley</name>
    <dbReference type="NCBI Taxonomy" id="112509"/>
    <lineage>
        <taxon>Eukaryota</taxon>
        <taxon>Viridiplantae</taxon>
        <taxon>Streptophyta</taxon>
        <taxon>Embryophyta</taxon>
        <taxon>Tracheophyta</taxon>
        <taxon>Spermatophyta</taxon>
        <taxon>Magnoliopsida</taxon>
        <taxon>Liliopsida</taxon>
        <taxon>Poales</taxon>
        <taxon>Poaceae</taxon>
        <taxon>BOP clade</taxon>
        <taxon>Pooideae</taxon>
        <taxon>Triticodae</taxon>
        <taxon>Triticeae</taxon>
        <taxon>Hordeinae</taxon>
        <taxon>Hordeum</taxon>
    </lineage>
</organism>
<dbReference type="EnsemblPlants" id="HORVU.MOREX.r3.7HG0641920.1">
    <property type="protein sequence ID" value="HORVU.MOREX.r3.7HG0641920.1"/>
    <property type="gene ID" value="HORVU.MOREX.r3.7HG0641920"/>
</dbReference>
<dbReference type="InParanoid" id="M0ZB72"/>
<dbReference type="eggNOG" id="ENOG502R5HD">
    <property type="taxonomic scope" value="Eukaryota"/>
</dbReference>
<dbReference type="AlphaFoldDB" id="M0ZB72"/>
<protein>
    <recommendedName>
        <fullName evidence="5">Late embryogenesis abundant protein LEA-2 subgroup domain-containing protein</fullName>
    </recommendedName>
</protein>
<name>M0ZB72_HORVV</name>
<reference evidence="3" key="3">
    <citation type="submission" date="2022-01" db="UniProtKB">
        <authorList>
            <consortium name="EnsemblPlants"/>
        </authorList>
    </citation>
    <scope>IDENTIFICATION</scope>
    <source>
        <strain evidence="3">subsp. vulgare</strain>
    </source>
</reference>
<sequence>MEAHVADAGDGGLGRVHRPEDGEQQRHRASRTRGELYMYNPAPQHIWTTRELYMYNPSRNEKKIFWTTNNCILAALGGTLVVTAIVIIVSVILRPADISLSVTHASISNGSADGSIQYVNLTIAAANASRKRAGVRYQSFFVDLNNSSSTIHALVYSPPPKNEYLRPGTGSTSVNASVLLLSSGTVRDFVGRPMNGREFTVVVTAKVRFQVGGVPTRLYIMNVSCPHVFFAVEGSFNSNALVLPIDCTA</sequence>
<feature type="compositionally biased region" description="Basic and acidic residues" evidence="1">
    <location>
        <begin position="17"/>
        <end position="26"/>
    </location>
</feature>
<proteinExistence type="predicted"/>